<protein>
    <submittedName>
        <fullName evidence="2">Lipopolysaccharide-assembly LptC-related protein</fullName>
    </submittedName>
</protein>
<evidence type="ECO:0000313" key="2">
    <source>
        <dbReference type="EMBL" id="TCK06649.1"/>
    </source>
</evidence>
<keyword evidence="1" id="KW-0472">Membrane</keyword>
<gene>
    <name evidence="2" type="ORF">CLV27_0455</name>
</gene>
<keyword evidence="1" id="KW-1133">Transmembrane helix</keyword>
<proteinExistence type="predicted"/>
<reference evidence="2 3" key="1">
    <citation type="submission" date="2019-03" db="EMBL/GenBank/DDBJ databases">
        <title>Genomic Encyclopedia of Archaeal and Bacterial Type Strains, Phase II (KMG-II): from individual species to whole genera.</title>
        <authorList>
            <person name="Goeker M."/>
        </authorList>
    </citation>
    <scope>NUCLEOTIDE SEQUENCE [LARGE SCALE GENOMIC DNA]</scope>
    <source>
        <strain evidence="2 3">DSM 24425</strain>
    </source>
</reference>
<dbReference type="RefSeq" id="WP_132525383.1">
    <property type="nucleotide sequence ID" value="NZ_SMFV01000001.1"/>
</dbReference>
<dbReference type="InterPro" id="IPR010664">
    <property type="entry name" value="LipoPS_assembly_LptC-rel"/>
</dbReference>
<dbReference type="Pfam" id="PF06835">
    <property type="entry name" value="LptC"/>
    <property type="match status" value="1"/>
</dbReference>
<organism evidence="2 3">
    <name type="scientific">Phorcysia thermohydrogeniphila</name>
    <dbReference type="NCBI Taxonomy" id="936138"/>
    <lineage>
        <taxon>Bacteria</taxon>
        <taxon>Pseudomonadati</taxon>
        <taxon>Aquificota</taxon>
        <taxon>Aquificia</taxon>
        <taxon>Desulfurobacteriales</taxon>
        <taxon>Desulfurobacteriaceae</taxon>
        <taxon>Phorcysia</taxon>
    </lineage>
</organism>
<accession>A0A4R1GKQ5</accession>
<dbReference type="EMBL" id="SMFV01000001">
    <property type="protein sequence ID" value="TCK06649.1"/>
    <property type="molecule type" value="Genomic_DNA"/>
</dbReference>
<dbReference type="Gene3D" id="2.60.450.10">
    <property type="entry name" value="Lipopolysaccharide (LPS) transport protein A like domain"/>
    <property type="match status" value="1"/>
</dbReference>
<dbReference type="Proteomes" id="UP000295777">
    <property type="component" value="Unassembled WGS sequence"/>
</dbReference>
<keyword evidence="1" id="KW-0812">Transmembrane</keyword>
<dbReference type="AlphaFoldDB" id="A0A4R1GKQ5"/>
<feature type="transmembrane region" description="Helical" evidence="1">
    <location>
        <begin position="6"/>
        <end position="25"/>
    </location>
</feature>
<evidence type="ECO:0000256" key="1">
    <source>
        <dbReference type="SAM" id="Phobius"/>
    </source>
</evidence>
<evidence type="ECO:0000313" key="3">
    <source>
        <dbReference type="Proteomes" id="UP000295777"/>
    </source>
</evidence>
<sequence length="177" mass="20385">MKEAIYKIAAFLAIVSILPFVIFMARRESPPEKFHVETHKKQLIKNFTLESKGEKRSWVLRAPEAVFEGNKEIILKFPELELLEKERVLIHAESAIYNQETEELFLENVSIESENLSGKTRTGTYSTSKGVFVTHDTCEVTLKNRFTVEGKECILDLKNKRVIIQSKVKSILREEGK</sequence>
<comment type="caution">
    <text evidence="2">The sequence shown here is derived from an EMBL/GenBank/DDBJ whole genome shotgun (WGS) entry which is preliminary data.</text>
</comment>
<name>A0A4R1GKQ5_9BACT</name>
<keyword evidence="3" id="KW-1185">Reference proteome</keyword>
<dbReference type="OrthoDB" id="15137at2"/>